<gene>
    <name evidence="1" type="ORF">CLV98_10327</name>
</gene>
<dbReference type="RefSeq" id="WP_109673607.1">
    <property type="nucleotide sequence ID" value="NZ_QGDT01000003.1"/>
</dbReference>
<dbReference type="AlphaFoldDB" id="A0A316AM94"/>
<organism evidence="1 2">
    <name type="scientific">Dyadobacter jejuensis</name>
    <dbReference type="NCBI Taxonomy" id="1082580"/>
    <lineage>
        <taxon>Bacteria</taxon>
        <taxon>Pseudomonadati</taxon>
        <taxon>Bacteroidota</taxon>
        <taxon>Cytophagia</taxon>
        <taxon>Cytophagales</taxon>
        <taxon>Spirosomataceae</taxon>
        <taxon>Dyadobacter</taxon>
    </lineage>
</organism>
<protein>
    <submittedName>
        <fullName evidence="1">Uncharacterized protein DUF4411</fullName>
    </submittedName>
</protein>
<name>A0A316AM94_9BACT</name>
<dbReference type="EMBL" id="QGDT01000003">
    <property type="protein sequence ID" value="PWJ58662.1"/>
    <property type="molecule type" value="Genomic_DNA"/>
</dbReference>
<dbReference type="OrthoDB" id="1078742at2"/>
<dbReference type="Pfam" id="PF14367">
    <property type="entry name" value="DUF4411"/>
    <property type="match status" value="1"/>
</dbReference>
<evidence type="ECO:0000313" key="2">
    <source>
        <dbReference type="Proteomes" id="UP000245880"/>
    </source>
</evidence>
<reference evidence="1 2" key="1">
    <citation type="submission" date="2018-03" db="EMBL/GenBank/DDBJ databases">
        <title>Genomic Encyclopedia of Archaeal and Bacterial Type Strains, Phase II (KMG-II): from individual species to whole genera.</title>
        <authorList>
            <person name="Goeker M."/>
        </authorList>
    </citation>
    <scope>NUCLEOTIDE SEQUENCE [LARGE SCALE GENOMIC DNA]</scope>
    <source>
        <strain evidence="1 2">DSM 100346</strain>
    </source>
</reference>
<sequence length="191" mass="21938">MKVVIDTSSLLSLVRYYLPFDKKTVLYEAIMSKIANGEILIIDKIIDECAYLSKGVVLSFLAFLTDKKFTKTHKVPLNTEFILPTSPAKFYRMVDNQFVNGVQKNRLTETQYDSVKNDFMNSADMKLILTSLNVKKDNPTEEIYLVTEETEISNDNKVFKKIPAICYQLGINTINIQQLIVKFEGLTFEIR</sequence>
<comment type="caution">
    <text evidence="1">The sequence shown here is derived from an EMBL/GenBank/DDBJ whole genome shotgun (WGS) entry which is preliminary data.</text>
</comment>
<keyword evidence="2" id="KW-1185">Reference proteome</keyword>
<evidence type="ECO:0000313" key="1">
    <source>
        <dbReference type="EMBL" id="PWJ58662.1"/>
    </source>
</evidence>
<accession>A0A316AM94</accession>
<dbReference type="InterPro" id="IPR016541">
    <property type="entry name" value="UCP008505"/>
</dbReference>
<proteinExistence type="predicted"/>
<dbReference type="Proteomes" id="UP000245880">
    <property type="component" value="Unassembled WGS sequence"/>
</dbReference>